<gene>
    <name evidence="3" type="ORF">OFLC_LOCUS9962</name>
</gene>
<evidence type="ECO:0000313" key="3">
    <source>
        <dbReference type="EMBL" id="VDO64774.1"/>
    </source>
</evidence>
<evidence type="ECO:0000256" key="2">
    <source>
        <dbReference type="SAM" id="Phobius"/>
    </source>
</evidence>
<keyword evidence="2" id="KW-1133">Transmembrane helix</keyword>
<protein>
    <submittedName>
        <fullName evidence="3 5">Uncharacterized protein</fullName>
    </submittedName>
</protein>
<dbReference type="Proteomes" id="UP000267606">
    <property type="component" value="Unassembled WGS sequence"/>
</dbReference>
<dbReference type="WBParaSite" id="OFLC_0000995901-mRNA-1">
    <property type="protein sequence ID" value="OFLC_0000995901-mRNA-1"/>
    <property type="gene ID" value="OFLC_0000995901"/>
</dbReference>
<feature type="compositionally biased region" description="Polar residues" evidence="1">
    <location>
        <begin position="70"/>
        <end position="80"/>
    </location>
</feature>
<evidence type="ECO:0000313" key="5">
    <source>
        <dbReference type="WBParaSite" id="OFLC_0000995901-mRNA-1"/>
    </source>
</evidence>
<feature type="region of interest" description="Disordered" evidence="1">
    <location>
        <begin position="51"/>
        <end position="84"/>
    </location>
</feature>
<accession>A0A183HR48</accession>
<organism evidence="5">
    <name type="scientific">Onchocerca flexuosa</name>
    <dbReference type="NCBI Taxonomy" id="387005"/>
    <lineage>
        <taxon>Eukaryota</taxon>
        <taxon>Metazoa</taxon>
        <taxon>Ecdysozoa</taxon>
        <taxon>Nematoda</taxon>
        <taxon>Chromadorea</taxon>
        <taxon>Rhabditida</taxon>
        <taxon>Spirurina</taxon>
        <taxon>Spiruromorpha</taxon>
        <taxon>Filarioidea</taxon>
        <taxon>Onchocercidae</taxon>
        <taxon>Onchocerca</taxon>
    </lineage>
</organism>
<feature type="compositionally biased region" description="Basic and acidic residues" evidence="1">
    <location>
        <begin position="59"/>
        <end position="68"/>
    </location>
</feature>
<evidence type="ECO:0000256" key="1">
    <source>
        <dbReference type="SAM" id="MobiDB-lite"/>
    </source>
</evidence>
<keyword evidence="4" id="KW-1185">Reference proteome</keyword>
<dbReference type="EMBL" id="UZAJ01012781">
    <property type="protein sequence ID" value="VDO64774.1"/>
    <property type="molecule type" value="Genomic_DNA"/>
</dbReference>
<evidence type="ECO:0000313" key="4">
    <source>
        <dbReference type="Proteomes" id="UP000267606"/>
    </source>
</evidence>
<keyword evidence="2" id="KW-0472">Membrane</keyword>
<dbReference type="AlphaFoldDB" id="A0A183HR48"/>
<proteinExistence type="predicted"/>
<reference evidence="5" key="1">
    <citation type="submission" date="2016-06" db="UniProtKB">
        <authorList>
            <consortium name="WormBaseParasite"/>
        </authorList>
    </citation>
    <scope>IDENTIFICATION</scope>
</reference>
<sequence>MMTCGHRYRCPLRNLFCYQIIIGILSCSCLSLIIKDWQFQIANIGALLNSKEGRKRRSSSSEELRRDYSIVSTNGQQQQDDVTDTPIICSTPETEAFRHVYPVIDADS</sequence>
<feature type="transmembrane region" description="Helical" evidence="2">
    <location>
        <begin position="12"/>
        <end position="34"/>
    </location>
</feature>
<reference evidence="3 4" key="2">
    <citation type="submission" date="2018-11" db="EMBL/GenBank/DDBJ databases">
        <authorList>
            <consortium name="Pathogen Informatics"/>
        </authorList>
    </citation>
    <scope>NUCLEOTIDE SEQUENCE [LARGE SCALE GENOMIC DNA]</scope>
</reference>
<name>A0A183HR48_9BILA</name>
<keyword evidence="2" id="KW-0812">Transmembrane</keyword>
<dbReference type="PROSITE" id="PS51257">
    <property type="entry name" value="PROKAR_LIPOPROTEIN"/>
    <property type="match status" value="1"/>
</dbReference>
<dbReference type="STRING" id="387005.A0A183HR48"/>